<proteinExistence type="predicted"/>
<dbReference type="PANTHER" id="PTHR30273:SF2">
    <property type="entry name" value="PROTEIN FECR"/>
    <property type="match status" value="1"/>
</dbReference>
<accession>A0A1I0B5K0</accession>
<evidence type="ECO:0000313" key="3">
    <source>
        <dbReference type="EMBL" id="SET02138.1"/>
    </source>
</evidence>
<dbReference type="OrthoDB" id="8545699at2"/>
<dbReference type="InterPro" id="IPR006860">
    <property type="entry name" value="FecR"/>
</dbReference>
<dbReference type="AlphaFoldDB" id="A0A1I0B5K0"/>
<dbReference type="Proteomes" id="UP000199345">
    <property type="component" value="Unassembled WGS sequence"/>
</dbReference>
<dbReference type="PANTHER" id="PTHR30273">
    <property type="entry name" value="PERIPLASMIC SIGNAL SENSOR AND SIGMA FACTOR ACTIVATOR FECR-RELATED"/>
    <property type="match status" value="1"/>
</dbReference>
<dbReference type="RefSeq" id="WP_090657573.1">
    <property type="nucleotide sequence ID" value="NZ_FOIA01000009.1"/>
</dbReference>
<keyword evidence="4" id="KW-1185">Reference proteome</keyword>
<feature type="domain" description="FecR protein" evidence="2">
    <location>
        <begin position="51"/>
        <end position="140"/>
    </location>
</feature>
<name>A0A1I0B5K0_9PROT</name>
<keyword evidence="1" id="KW-0812">Transmembrane</keyword>
<keyword evidence="1" id="KW-1133">Transmembrane helix</keyword>
<evidence type="ECO:0000256" key="1">
    <source>
        <dbReference type="SAM" id="Phobius"/>
    </source>
</evidence>
<feature type="transmembrane region" description="Helical" evidence="1">
    <location>
        <begin position="21"/>
        <end position="41"/>
    </location>
</feature>
<dbReference type="InterPro" id="IPR012373">
    <property type="entry name" value="Ferrdict_sens_TM"/>
</dbReference>
<sequence>MPEQKESDSKSKAVKLSWKQMLFHFALLCLCVLLGLFSWYLSRPQSIRFHETGAHEYLTVSLTPEIDVSLDHGSSCAVTDFEPLRIELFKGSAYFDIKKKQANDFRIKVGEALIEDLGTRFSVRMQKNGDHIVSVGQGQIKLHVAAGEYLISALEQANFDNFKISKHRLISAGEVAPWHSRSAEP</sequence>
<dbReference type="GO" id="GO:0016989">
    <property type="term" value="F:sigma factor antagonist activity"/>
    <property type="evidence" value="ECO:0007669"/>
    <property type="project" value="TreeGrafter"/>
</dbReference>
<reference evidence="4" key="1">
    <citation type="submission" date="2016-10" db="EMBL/GenBank/DDBJ databases">
        <authorList>
            <person name="Varghese N."/>
            <person name="Submissions S."/>
        </authorList>
    </citation>
    <scope>NUCLEOTIDE SEQUENCE [LARGE SCALE GENOMIC DNA]</scope>
    <source>
        <strain evidence="4">Nm71</strain>
    </source>
</reference>
<keyword evidence="1" id="KW-0472">Membrane</keyword>
<gene>
    <name evidence="3" type="ORF">SAMN05216326_10979</name>
</gene>
<dbReference type="EMBL" id="FOIA01000009">
    <property type="protein sequence ID" value="SET02138.1"/>
    <property type="molecule type" value="Genomic_DNA"/>
</dbReference>
<dbReference type="Gene3D" id="2.60.120.1440">
    <property type="match status" value="1"/>
</dbReference>
<evidence type="ECO:0000259" key="2">
    <source>
        <dbReference type="Pfam" id="PF04773"/>
    </source>
</evidence>
<protein>
    <submittedName>
        <fullName evidence="3">FecR family protein</fullName>
    </submittedName>
</protein>
<organism evidence="3 4">
    <name type="scientific">Nitrosomonas marina</name>
    <dbReference type="NCBI Taxonomy" id="917"/>
    <lineage>
        <taxon>Bacteria</taxon>
        <taxon>Pseudomonadati</taxon>
        <taxon>Pseudomonadota</taxon>
        <taxon>Betaproteobacteria</taxon>
        <taxon>Nitrosomonadales</taxon>
        <taxon>Nitrosomonadaceae</taxon>
        <taxon>Nitrosomonas</taxon>
    </lineage>
</organism>
<dbReference type="Pfam" id="PF04773">
    <property type="entry name" value="FecR"/>
    <property type="match status" value="1"/>
</dbReference>
<evidence type="ECO:0000313" key="4">
    <source>
        <dbReference type="Proteomes" id="UP000199345"/>
    </source>
</evidence>